<dbReference type="PROSITE" id="PS50011">
    <property type="entry name" value="PROTEIN_KINASE_DOM"/>
    <property type="match status" value="1"/>
</dbReference>
<evidence type="ECO:0000256" key="1">
    <source>
        <dbReference type="ARBA" id="ARBA00022679"/>
    </source>
</evidence>
<evidence type="ECO:0000259" key="6">
    <source>
        <dbReference type="PROSITE" id="PS50006"/>
    </source>
</evidence>
<dbReference type="SMART" id="SM00220">
    <property type="entry name" value="S_TKc"/>
    <property type="match status" value="1"/>
</dbReference>
<dbReference type="AlphaFoldDB" id="A8DJG7"/>
<gene>
    <name evidence="8" type="ORF">YS_M60-F11.060</name>
</gene>
<dbReference type="EMBL" id="EF531339">
    <property type="protein sequence ID" value="ABV27360.1"/>
    <property type="molecule type" value="Genomic_DNA"/>
</dbReference>
<dbReference type="SUPFAM" id="SSF56112">
    <property type="entry name" value="Protein kinase-like (PK-like)"/>
    <property type="match status" value="1"/>
</dbReference>
<dbReference type="PROSITE" id="PS00108">
    <property type="entry name" value="PROTEIN_KINASE_ST"/>
    <property type="match status" value="1"/>
</dbReference>
<dbReference type="InterPro" id="IPR017441">
    <property type="entry name" value="Protein_kinase_ATP_BS"/>
</dbReference>
<dbReference type="Pfam" id="PF00069">
    <property type="entry name" value="Pkinase"/>
    <property type="match status" value="1"/>
</dbReference>
<dbReference type="PANTHER" id="PTHR43289">
    <property type="entry name" value="MITOGEN-ACTIVATED PROTEIN KINASE KINASE KINASE 20-RELATED"/>
    <property type="match status" value="1"/>
</dbReference>
<dbReference type="Gene3D" id="3.30.200.20">
    <property type="entry name" value="Phosphorylase Kinase, domain 1"/>
    <property type="match status" value="1"/>
</dbReference>
<dbReference type="InterPro" id="IPR000719">
    <property type="entry name" value="Prot_kinase_dom"/>
</dbReference>
<dbReference type="Gene3D" id="1.10.510.10">
    <property type="entry name" value="Transferase(Phosphotransferase) domain 1"/>
    <property type="match status" value="1"/>
</dbReference>
<dbReference type="CDD" id="cd14014">
    <property type="entry name" value="STKc_PknB_like"/>
    <property type="match status" value="1"/>
</dbReference>
<evidence type="ECO:0000313" key="8">
    <source>
        <dbReference type="EMBL" id="ABV27360.1"/>
    </source>
</evidence>
<dbReference type="CDD" id="cd00060">
    <property type="entry name" value="FHA"/>
    <property type="match status" value="1"/>
</dbReference>
<dbReference type="SMART" id="SM00240">
    <property type="entry name" value="FHA"/>
    <property type="match status" value="1"/>
</dbReference>
<dbReference type="Pfam" id="PF13240">
    <property type="entry name" value="Zn_Ribbon_1"/>
    <property type="match status" value="1"/>
</dbReference>
<evidence type="ECO:0000256" key="5">
    <source>
        <dbReference type="PROSITE-ProRule" id="PRU10141"/>
    </source>
</evidence>
<evidence type="ECO:0000256" key="3">
    <source>
        <dbReference type="ARBA" id="ARBA00022777"/>
    </source>
</evidence>
<keyword evidence="1 8" id="KW-0808">Transferase</keyword>
<dbReference type="InterPro" id="IPR008271">
    <property type="entry name" value="Ser/Thr_kinase_AS"/>
</dbReference>
<dbReference type="GO" id="GO:0004674">
    <property type="term" value="F:protein serine/threonine kinase activity"/>
    <property type="evidence" value="ECO:0007669"/>
    <property type="project" value="UniProtKB-EC"/>
</dbReference>
<protein>
    <submittedName>
        <fullName evidence="8">Serine/threonine-protein kinase PknA</fullName>
        <ecNumber evidence="8">2.7.11.1</ecNumber>
    </submittedName>
</protein>
<keyword evidence="2 5" id="KW-0547">Nucleotide-binding</keyword>
<reference evidence="8" key="1">
    <citation type="journal article" date="2007" name="Science">
        <title>Candidatus Chloracidobacterium thermophilum: an aerobic phototrophic Acidobacterium.</title>
        <authorList>
            <person name="Bryant D.A."/>
            <person name="Costas A.M."/>
            <person name="Maresca J.A."/>
            <person name="Chew A.G."/>
            <person name="Klatt C.G."/>
            <person name="Bateson M.M."/>
            <person name="Tallon L.J."/>
            <person name="Hostetler J."/>
            <person name="Nelson W.C."/>
            <person name="Heidelberg J.F."/>
            <person name="Ward D.M."/>
        </authorList>
    </citation>
    <scope>NUCLEOTIDE SEQUENCE</scope>
</reference>
<dbReference type="InterPro" id="IPR000253">
    <property type="entry name" value="FHA_dom"/>
</dbReference>
<accession>A8DJG7</accession>
<dbReference type="PROSITE" id="PS50006">
    <property type="entry name" value="FHA_DOMAIN"/>
    <property type="match status" value="1"/>
</dbReference>
<keyword evidence="4 5" id="KW-0067">ATP-binding</keyword>
<dbReference type="InterPro" id="IPR008984">
    <property type="entry name" value="SMAD_FHA_dom_sf"/>
</dbReference>
<feature type="binding site" evidence="5">
    <location>
        <position position="51"/>
    </location>
    <ligand>
        <name>ATP</name>
        <dbReference type="ChEBI" id="CHEBI:30616"/>
    </ligand>
</feature>
<evidence type="ECO:0000259" key="7">
    <source>
        <dbReference type="PROSITE" id="PS50011"/>
    </source>
</evidence>
<feature type="domain" description="Protein kinase" evidence="7">
    <location>
        <begin position="17"/>
        <end position="284"/>
    </location>
</feature>
<sequence length="443" mass="49745">MVNQKQLAPETILEGRYRIVKRIGGGGMGSVYLAYDQKFGPANDKTRRAVKEMFDMFTDPAQRQKAIEDFQREGQLLASLEHPSIPTVYDYFINDGKYYLVMKYIPGGDLATKLKESETGYIDERTVTEWAIQICDVLDYLHSQDPPVIYRDLKPANLMLDDTRNPPRVMLIDFGIARFVAPTQKGVTAIGTMGYAPPELYSGKVEPRSDLYSLGATMFHLLTGVDPQSNPLLIFDFDKNPRPRAINPKLTEEIEKIIIQAVANKVEQRPASAAEMKRMLEEHLRRLDNPSLPAQGSQVFCSACGASIAPDDAFCPYCGAAQLLSSQKAARNRQAACLQVLDVYGKPKATYELIKDVVLLGRTDPHTGNFPEIDLTPHDNETKVSRRHARLFRKGEQFFIEDLSSVNGTFLNGNIRLIPKTPHLLRDGDVLKLGETHLRFTVR</sequence>
<dbReference type="Gene3D" id="2.60.200.20">
    <property type="match status" value="1"/>
</dbReference>
<dbReference type="PROSITE" id="PS00107">
    <property type="entry name" value="PROTEIN_KINASE_ATP"/>
    <property type="match status" value="1"/>
</dbReference>
<dbReference type="SUPFAM" id="SSF49879">
    <property type="entry name" value="SMAD/FHA domain"/>
    <property type="match status" value="1"/>
</dbReference>
<dbReference type="EC" id="2.7.11.1" evidence="8"/>
<dbReference type="InterPro" id="IPR011009">
    <property type="entry name" value="Kinase-like_dom_sf"/>
</dbReference>
<dbReference type="GO" id="GO:0005524">
    <property type="term" value="F:ATP binding"/>
    <property type="evidence" value="ECO:0007669"/>
    <property type="project" value="UniProtKB-UniRule"/>
</dbReference>
<name>A8DJG7_9BACT</name>
<dbReference type="InterPro" id="IPR026870">
    <property type="entry name" value="Zinc_ribbon_dom"/>
</dbReference>
<feature type="domain" description="FHA" evidence="6">
    <location>
        <begin position="358"/>
        <end position="416"/>
    </location>
</feature>
<dbReference type="Pfam" id="PF00498">
    <property type="entry name" value="FHA"/>
    <property type="match status" value="1"/>
</dbReference>
<organism evidence="8">
    <name type="scientific">Chloracidobacterium thermophilum</name>
    <dbReference type="NCBI Taxonomy" id="458033"/>
    <lineage>
        <taxon>Bacteria</taxon>
        <taxon>Pseudomonadati</taxon>
        <taxon>Acidobacteriota</taxon>
        <taxon>Terriglobia</taxon>
        <taxon>Terriglobales</taxon>
        <taxon>Acidobacteriaceae</taxon>
        <taxon>Chloracidobacterium</taxon>
    </lineage>
</organism>
<dbReference type="PANTHER" id="PTHR43289:SF34">
    <property type="entry name" value="SERINE_THREONINE-PROTEIN KINASE YBDM-RELATED"/>
    <property type="match status" value="1"/>
</dbReference>
<proteinExistence type="predicted"/>
<keyword evidence="3 8" id="KW-0418">Kinase</keyword>
<evidence type="ECO:0000256" key="4">
    <source>
        <dbReference type="ARBA" id="ARBA00022840"/>
    </source>
</evidence>
<evidence type="ECO:0000256" key="2">
    <source>
        <dbReference type="ARBA" id="ARBA00022741"/>
    </source>
</evidence>